<feature type="compositionally biased region" description="Polar residues" evidence="1">
    <location>
        <begin position="26"/>
        <end position="36"/>
    </location>
</feature>
<dbReference type="Proteomes" id="UP000001662">
    <property type="component" value="Chromosome"/>
</dbReference>
<accession>D9RAK6</accession>
<name>D9RAK6_LACSW</name>
<proteinExistence type="predicted"/>
<evidence type="ECO:0000256" key="1">
    <source>
        <dbReference type="SAM" id="MobiDB-lite"/>
    </source>
</evidence>
<feature type="region of interest" description="Disordered" evidence="1">
    <location>
        <begin position="26"/>
        <end position="51"/>
    </location>
</feature>
<dbReference type="KEGG" id="csh:Closa_1688"/>
<protein>
    <submittedName>
        <fullName evidence="2">Uncharacterized protein</fullName>
    </submittedName>
</protein>
<dbReference type="STRING" id="610130.Closa_1688"/>
<organism evidence="2 3">
    <name type="scientific">Lacrimispora saccharolytica (strain ATCC 35040 / DSM 2544 / NRCC 2533 / WM1)</name>
    <name type="common">Clostridium saccharolyticum</name>
    <dbReference type="NCBI Taxonomy" id="610130"/>
    <lineage>
        <taxon>Bacteria</taxon>
        <taxon>Bacillati</taxon>
        <taxon>Bacillota</taxon>
        <taxon>Clostridia</taxon>
        <taxon>Lachnospirales</taxon>
        <taxon>Lachnospiraceae</taxon>
        <taxon>Lacrimispora</taxon>
    </lineage>
</organism>
<sequence>MKSRLIIDGNAVYEIDEECMKIKQNRNSLKGGSNQDPFPRPGKENGQSRYK</sequence>
<dbReference type="EMBL" id="CP002109">
    <property type="protein sequence ID" value="ADL04284.1"/>
    <property type="molecule type" value="Genomic_DNA"/>
</dbReference>
<dbReference type="PaxDb" id="610130-Closa_1688"/>
<dbReference type="AlphaFoldDB" id="D9RAK6"/>
<dbReference type="RefSeq" id="WP_013272375.1">
    <property type="nucleotide sequence ID" value="NC_014376.1"/>
</dbReference>
<gene>
    <name evidence="2" type="ordered locus">Closa_1688</name>
</gene>
<dbReference type="HOGENOM" id="CLU_215748_0_0_9"/>
<evidence type="ECO:0000313" key="3">
    <source>
        <dbReference type="Proteomes" id="UP000001662"/>
    </source>
</evidence>
<evidence type="ECO:0000313" key="2">
    <source>
        <dbReference type="EMBL" id="ADL04284.1"/>
    </source>
</evidence>
<dbReference type="eggNOG" id="ENOG502ZCYT">
    <property type="taxonomic scope" value="Bacteria"/>
</dbReference>
<reference evidence="2" key="1">
    <citation type="submission" date="2010-07" db="EMBL/GenBank/DDBJ databases">
        <title>Complete sequence of Clostridium saccharolyticum WM1.</title>
        <authorList>
            <consortium name="US DOE Joint Genome Institute"/>
            <person name="Lucas S."/>
            <person name="Copeland A."/>
            <person name="Lapidus A."/>
            <person name="Cheng J.-F."/>
            <person name="Bruce D."/>
            <person name="Goodwin L."/>
            <person name="Pitluck S."/>
            <person name="Chertkov O."/>
            <person name="Detter J.C."/>
            <person name="Han C."/>
            <person name="Tapia R."/>
            <person name="Land M."/>
            <person name="Hauser L."/>
            <person name="Chang Y.-J."/>
            <person name="Jeffries C."/>
            <person name="Kyrpides N."/>
            <person name="Ivanova N."/>
            <person name="Mikhailova N."/>
            <person name="Mouttaki H."/>
            <person name="Lin L."/>
            <person name="Zhou J."/>
            <person name="Hemme C.L."/>
            <person name="Woyke T."/>
        </authorList>
    </citation>
    <scope>NUCLEOTIDE SEQUENCE [LARGE SCALE GENOMIC DNA]</scope>
    <source>
        <strain evidence="2">WM1</strain>
    </source>
</reference>
<keyword evidence="3" id="KW-1185">Reference proteome</keyword>